<gene>
    <name evidence="2" type="ORF">H9746_03485</name>
</gene>
<reference evidence="2" key="1">
    <citation type="journal article" date="2021" name="PeerJ">
        <title>Extensive microbial diversity within the chicken gut microbiome revealed by metagenomics and culture.</title>
        <authorList>
            <person name="Gilroy R."/>
            <person name="Ravi A."/>
            <person name="Getino M."/>
            <person name="Pursley I."/>
            <person name="Horton D.L."/>
            <person name="Alikhan N.F."/>
            <person name="Baker D."/>
            <person name="Gharbi K."/>
            <person name="Hall N."/>
            <person name="Watson M."/>
            <person name="Adriaenssens E.M."/>
            <person name="Foster-Nyarko E."/>
            <person name="Jarju S."/>
            <person name="Secka A."/>
            <person name="Antonio M."/>
            <person name="Oren A."/>
            <person name="Chaudhuri R.R."/>
            <person name="La Ragione R."/>
            <person name="Hildebrand F."/>
            <person name="Pallen M.J."/>
        </authorList>
    </citation>
    <scope>NUCLEOTIDE SEQUENCE</scope>
    <source>
        <strain evidence="2">CHK193-4272</strain>
    </source>
</reference>
<name>A0A9D1PIU4_9FIRM</name>
<accession>A0A9D1PIU4</accession>
<keyword evidence="1" id="KW-0812">Transmembrane</keyword>
<keyword evidence="1" id="KW-1133">Transmembrane helix</keyword>
<comment type="caution">
    <text evidence="2">The sequence shown here is derived from an EMBL/GenBank/DDBJ whole genome shotgun (WGS) entry which is preliminary data.</text>
</comment>
<feature type="transmembrane region" description="Helical" evidence="1">
    <location>
        <begin position="7"/>
        <end position="24"/>
    </location>
</feature>
<evidence type="ECO:0008006" key="4">
    <source>
        <dbReference type="Google" id="ProtNLM"/>
    </source>
</evidence>
<protein>
    <recommendedName>
        <fullName evidence="4">DUF1056 family protein</fullName>
    </recommendedName>
</protein>
<keyword evidence="1" id="KW-0472">Membrane</keyword>
<evidence type="ECO:0000256" key="1">
    <source>
        <dbReference type="SAM" id="Phobius"/>
    </source>
</evidence>
<evidence type="ECO:0000313" key="3">
    <source>
        <dbReference type="Proteomes" id="UP000886808"/>
    </source>
</evidence>
<organism evidence="2 3">
    <name type="scientific">Candidatus Butyricicoccus avistercoris</name>
    <dbReference type="NCBI Taxonomy" id="2838518"/>
    <lineage>
        <taxon>Bacteria</taxon>
        <taxon>Bacillati</taxon>
        <taxon>Bacillota</taxon>
        <taxon>Clostridia</taxon>
        <taxon>Eubacteriales</taxon>
        <taxon>Butyricicoccaceae</taxon>
        <taxon>Butyricicoccus</taxon>
    </lineage>
</organism>
<dbReference type="EMBL" id="DXIE01000026">
    <property type="protein sequence ID" value="HIV61897.1"/>
    <property type="molecule type" value="Genomic_DNA"/>
</dbReference>
<evidence type="ECO:0000313" key="2">
    <source>
        <dbReference type="EMBL" id="HIV61897.1"/>
    </source>
</evidence>
<proteinExistence type="predicted"/>
<dbReference type="AlphaFoldDB" id="A0A9D1PIU4"/>
<sequence>MKTILKILPDALSLIGCVCIVVALWLVSPVLGLCSLGIVFIIYALLLAKFGGANH</sequence>
<reference evidence="2" key="2">
    <citation type="submission" date="2021-04" db="EMBL/GenBank/DDBJ databases">
        <authorList>
            <person name="Gilroy R."/>
        </authorList>
    </citation>
    <scope>NUCLEOTIDE SEQUENCE</scope>
    <source>
        <strain evidence="2">CHK193-4272</strain>
    </source>
</reference>
<dbReference type="Proteomes" id="UP000886808">
    <property type="component" value="Unassembled WGS sequence"/>
</dbReference>